<accession>A0ABY5GLS2</accession>
<dbReference type="Gene3D" id="2.40.10.10">
    <property type="entry name" value="Trypsin-like serine proteases"/>
    <property type="match status" value="1"/>
</dbReference>
<reference evidence="5" key="1">
    <citation type="submission" date="2022-07" db="EMBL/GenBank/DDBJ databases">
        <title>Genome sequencing of Photobacterium atrarenae GJH2-4.</title>
        <authorList>
            <person name="Park S.-J."/>
        </authorList>
    </citation>
    <scope>NUCLEOTIDE SEQUENCE</scope>
    <source>
        <strain evidence="5">GJH2-4</strain>
    </source>
</reference>
<dbReference type="Proteomes" id="UP001057998">
    <property type="component" value="Chromosome 2"/>
</dbReference>
<name>A0ABY5GLS2_9GAMM</name>
<dbReference type="PROSITE" id="PS50240">
    <property type="entry name" value="TRYPSIN_DOM"/>
    <property type="match status" value="1"/>
</dbReference>
<dbReference type="SMART" id="SM00020">
    <property type="entry name" value="Tryp_SPc"/>
    <property type="match status" value="1"/>
</dbReference>
<keyword evidence="2" id="KW-0720">Serine protease</keyword>
<keyword evidence="2" id="KW-0378">Hydrolase</keyword>
<dbReference type="InterPro" id="IPR018114">
    <property type="entry name" value="TRYPSIN_HIS"/>
</dbReference>
<dbReference type="InterPro" id="IPR043504">
    <property type="entry name" value="Peptidase_S1_PA_chymotrypsin"/>
</dbReference>
<dbReference type="EMBL" id="CP101509">
    <property type="protein sequence ID" value="UTV30091.1"/>
    <property type="molecule type" value="Genomic_DNA"/>
</dbReference>
<evidence type="ECO:0000256" key="2">
    <source>
        <dbReference type="RuleBase" id="RU363034"/>
    </source>
</evidence>
<dbReference type="CDD" id="cd00190">
    <property type="entry name" value="Tryp_SPc"/>
    <property type="match status" value="1"/>
</dbReference>
<dbReference type="SUPFAM" id="SSF50494">
    <property type="entry name" value="Trypsin-like serine proteases"/>
    <property type="match status" value="1"/>
</dbReference>
<feature type="signal peptide" evidence="3">
    <location>
        <begin position="1"/>
        <end position="23"/>
    </location>
</feature>
<dbReference type="RefSeq" id="WP_255391434.1">
    <property type="nucleotide sequence ID" value="NZ_CP101509.1"/>
</dbReference>
<keyword evidence="2 5" id="KW-0645">Protease</keyword>
<dbReference type="PANTHER" id="PTHR24256">
    <property type="entry name" value="TRYPTASE-RELATED"/>
    <property type="match status" value="1"/>
</dbReference>
<dbReference type="Pfam" id="PF00089">
    <property type="entry name" value="Trypsin"/>
    <property type="match status" value="1"/>
</dbReference>
<keyword evidence="3" id="KW-0732">Signal</keyword>
<dbReference type="InterPro" id="IPR051487">
    <property type="entry name" value="Ser/Thr_Proteases_Immune/Dev"/>
</dbReference>
<evidence type="ECO:0000313" key="5">
    <source>
        <dbReference type="EMBL" id="UTV30091.1"/>
    </source>
</evidence>
<dbReference type="PROSITE" id="PS00135">
    <property type="entry name" value="TRYPSIN_SER"/>
    <property type="match status" value="1"/>
</dbReference>
<feature type="domain" description="Peptidase S1" evidence="4">
    <location>
        <begin position="39"/>
        <end position="315"/>
    </location>
</feature>
<dbReference type="GO" id="GO:0008233">
    <property type="term" value="F:peptidase activity"/>
    <property type="evidence" value="ECO:0007669"/>
    <property type="project" value="UniProtKB-KW"/>
</dbReference>
<dbReference type="InterPro" id="IPR009003">
    <property type="entry name" value="Peptidase_S1_PA"/>
</dbReference>
<evidence type="ECO:0000256" key="1">
    <source>
        <dbReference type="ARBA" id="ARBA00023157"/>
    </source>
</evidence>
<evidence type="ECO:0000256" key="3">
    <source>
        <dbReference type="SAM" id="SignalP"/>
    </source>
</evidence>
<protein>
    <submittedName>
        <fullName evidence="5">Serine protease</fullName>
    </submittedName>
</protein>
<keyword evidence="1" id="KW-1015">Disulfide bond</keyword>
<dbReference type="PROSITE" id="PS00134">
    <property type="entry name" value="TRYPSIN_HIS"/>
    <property type="match status" value="1"/>
</dbReference>
<gene>
    <name evidence="5" type="ORF">NNL38_24185</name>
</gene>
<dbReference type="InterPro" id="IPR033116">
    <property type="entry name" value="TRYPSIN_SER"/>
</dbReference>
<dbReference type="PRINTS" id="PR00722">
    <property type="entry name" value="CHYMOTRYPSIN"/>
</dbReference>
<feature type="chain" id="PRO_5045346549" evidence="3">
    <location>
        <begin position="24"/>
        <end position="374"/>
    </location>
</feature>
<keyword evidence="6" id="KW-1185">Reference proteome</keyword>
<organism evidence="5 6">
    <name type="scientific">Photobacterium atrarenae</name>
    <dbReference type="NCBI Taxonomy" id="865757"/>
    <lineage>
        <taxon>Bacteria</taxon>
        <taxon>Pseudomonadati</taxon>
        <taxon>Pseudomonadota</taxon>
        <taxon>Gammaproteobacteria</taxon>
        <taxon>Vibrionales</taxon>
        <taxon>Vibrionaceae</taxon>
        <taxon>Photobacterium</taxon>
    </lineage>
</organism>
<sequence length="374" mass="40111">MDKNKTLTFPLLAALSLASPLSAAEPFAEQTSPSVQPKVLNGETAALLAERLLPWQAAILSLDLGDGTVVAGCGAVVISEYWAVTAAHCVMPHAFLDDILVAGVDTIPAGQANTVNSNYQFTIVQKIEHPDYQDSLFTEGGLDHDIALIRVNRSMSDVATPIQIATLTEQTQADSSFNNTWSATAYSTGDLIASGWGKVAPDFIQPDELQVVKLGGIPDDQCDSGYVTTANSHFVCADSNNPEIKKDVCAGDSGGPLIWQNPDRISDSDFGLRVVGVTSNGPACQEKYQGLESGQSNGLYTELSQYRDWIEQETGLTLSDLPTPNFQHDPFTLVKEDEVVAKSNTSGSSGGLVPTLSLTMMSLVAWWRRKTQAR</sequence>
<dbReference type="InterPro" id="IPR001314">
    <property type="entry name" value="Peptidase_S1A"/>
</dbReference>
<evidence type="ECO:0000313" key="6">
    <source>
        <dbReference type="Proteomes" id="UP001057998"/>
    </source>
</evidence>
<proteinExistence type="predicted"/>
<dbReference type="InterPro" id="IPR001254">
    <property type="entry name" value="Trypsin_dom"/>
</dbReference>
<dbReference type="GO" id="GO:0006508">
    <property type="term" value="P:proteolysis"/>
    <property type="evidence" value="ECO:0007669"/>
    <property type="project" value="UniProtKB-KW"/>
</dbReference>
<evidence type="ECO:0000259" key="4">
    <source>
        <dbReference type="PROSITE" id="PS50240"/>
    </source>
</evidence>